<accession>A0ABU0X8H0</accession>
<evidence type="ECO:0000256" key="2">
    <source>
        <dbReference type="SAM" id="MobiDB-lite"/>
    </source>
</evidence>
<feature type="compositionally biased region" description="Basic and acidic residues" evidence="2">
    <location>
        <begin position="53"/>
        <end position="65"/>
    </location>
</feature>
<sequence length="1030" mass="108424">MRRSSLRGSVLRTFTAAVAALLLPALLTATGQPAVAAVDAVPEPPAWVPSATVDREPGGVEEPDRPWTAPRAAPGGEQRAAATTPECPGTTSELVDWHRVSDSLKVGVDLVSGELRVVAHDLTVRGTGLDLSVDHVYEGSTYSSTLGGWMLGTGPDIGLATEFQDESGHLELWGANGCSWDFPKRADGGYDRAPGLPASLRKLPGGKYVVTFDRTGETWLFTASGWLVSQADRNGNSITFRYTTRGGLASITDTQGRVTSFTNTPTGLLGADMIQWITDPSGAKFGDFTYGRTAPNSLPHLTGFTDRGGNRIEIGYLPDTSGTISTITDARGGVHRIEHDGARVSTITKPGPDGPLTTTYVDEGWVGSPVTVTDANGHTSRYEFDDQDRPVSVTDALGHRRSTTWTANSDVASTTNALDHQVSYSYDTLNNPTGSSQPTGATSAVGYTSSAHPHLPTLVTDPSGNNLSREYDDAGNLLKVRSDALDVDVATFGYNDPNGTVSYRVDGKGEYTDFTYDTAGNLTEVAPPAPAGATSYTYDSLSRITSVTDGNGVRLDYGYDALDRVTSVKHGATVLQANNYDANGNLTKTQTPTATRTFTYDPRNALVEARKGAETITYQRDAVGNLLALTTPSGTAHYTYDAADRLVELDDAFGGTTTFAYDAADRRTATTFPGGATQTNTYDSSGRLTALRVTSATASELINATWRYSRADGTDTDKVQVRTRAGGTTTYRYDALGRLTGANSGTYTYDDAGNLLSGEGHTYQVDAADRFTRVDGSAVGFDAAGNLTSSASPAGTFTYSPANQLIRGTTSGQTTLSLSYDTADQTQPAAITETPPGGSATTHVFTRTALGVSETVDNGARTGYSRDPEGLLLGLRTPAGARYGAVTDHQGSVLGLVDTNGNLAASYVYSPYGAAVTTNGGAIADANPFRWLGGYRLQGGVYALGERFYNPTYARFTAPDPTGQEMNPYAYAQGDPVNLSDPTGTAPNACDVSAFGTAVGWTAAGFLIPGYNVLFTGAAVGVAFTALWVC</sequence>
<name>A0ABU0X8H0_9PSEU</name>
<dbReference type="Pfam" id="PF25023">
    <property type="entry name" value="TEN_YD-shell"/>
    <property type="match status" value="2"/>
</dbReference>
<dbReference type="NCBIfam" id="TIGR03696">
    <property type="entry name" value="Rhs_assc_core"/>
    <property type="match status" value="1"/>
</dbReference>
<organism evidence="5 6">
    <name type="scientific">Saccharothrix yanglingensis</name>
    <dbReference type="NCBI Taxonomy" id="659496"/>
    <lineage>
        <taxon>Bacteria</taxon>
        <taxon>Bacillati</taxon>
        <taxon>Actinomycetota</taxon>
        <taxon>Actinomycetes</taxon>
        <taxon>Pseudonocardiales</taxon>
        <taxon>Pseudonocardiaceae</taxon>
        <taxon>Saccharothrix</taxon>
    </lineage>
</organism>
<feature type="chain" id="PRO_5045055912" evidence="3">
    <location>
        <begin position="37"/>
        <end position="1030"/>
    </location>
</feature>
<evidence type="ECO:0000259" key="4">
    <source>
        <dbReference type="Pfam" id="PF25023"/>
    </source>
</evidence>
<evidence type="ECO:0000256" key="3">
    <source>
        <dbReference type="SAM" id="SignalP"/>
    </source>
</evidence>
<evidence type="ECO:0000313" key="5">
    <source>
        <dbReference type="EMBL" id="MDQ2588430.1"/>
    </source>
</evidence>
<reference evidence="5 6" key="1">
    <citation type="submission" date="2017-06" db="EMBL/GenBank/DDBJ databases">
        <title>Cultured bacterium strain Saccharothrix yanglingensis Hhs.015.</title>
        <authorList>
            <person name="Xia Y."/>
        </authorList>
    </citation>
    <scope>NUCLEOTIDE SEQUENCE [LARGE SCALE GENOMIC DNA]</scope>
    <source>
        <strain evidence="5 6">Hhs.015</strain>
    </source>
</reference>
<evidence type="ECO:0000256" key="1">
    <source>
        <dbReference type="ARBA" id="ARBA00022737"/>
    </source>
</evidence>
<feature type="domain" description="Teneurin-like YD-shell" evidence="4">
    <location>
        <begin position="724"/>
        <end position="960"/>
    </location>
</feature>
<dbReference type="Pfam" id="PF05593">
    <property type="entry name" value="RHS_repeat"/>
    <property type="match status" value="1"/>
</dbReference>
<dbReference type="Proteomes" id="UP001225605">
    <property type="component" value="Unassembled WGS sequence"/>
</dbReference>
<feature type="signal peptide" evidence="3">
    <location>
        <begin position="1"/>
        <end position="36"/>
    </location>
</feature>
<evidence type="ECO:0000313" key="6">
    <source>
        <dbReference type="Proteomes" id="UP001225605"/>
    </source>
</evidence>
<dbReference type="Gene3D" id="2.180.10.10">
    <property type="entry name" value="RHS repeat-associated core"/>
    <property type="match status" value="2"/>
</dbReference>
<feature type="compositionally biased region" description="Polar residues" evidence="2">
    <location>
        <begin position="430"/>
        <end position="451"/>
    </location>
</feature>
<dbReference type="InterPro" id="IPR006530">
    <property type="entry name" value="YD"/>
</dbReference>
<protein>
    <submittedName>
        <fullName evidence="5">Type IV secretion protein Rhs</fullName>
    </submittedName>
</protein>
<dbReference type="PANTHER" id="PTHR32305:SF15">
    <property type="entry name" value="PROTEIN RHSA-RELATED"/>
    <property type="match status" value="1"/>
</dbReference>
<keyword evidence="3" id="KW-0732">Signal</keyword>
<dbReference type="InterPro" id="IPR056823">
    <property type="entry name" value="TEN-like_YD-shell"/>
</dbReference>
<dbReference type="PANTHER" id="PTHR32305">
    <property type="match status" value="1"/>
</dbReference>
<keyword evidence="1" id="KW-0677">Repeat</keyword>
<feature type="domain" description="Teneurin-like YD-shell" evidence="4">
    <location>
        <begin position="221"/>
        <end position="594"/>
    </location>
</feature>
<dbReference type="RefSeq" id="WP_306750078.1">
    <property type="nucleotide sequence ID" value="NZ_NSDM01000018.1"/>
</dbReference>
<feature type="region of interest" description="Disordered" evidence="2">
    <location>
        <begin position="430"/>
        <end position="467"/>
    </location>
</feature>
<comment type="caution">
    <text evidence="5">The sequence shown here is derived from an EMBL/GenBank/DDBJ whole genome shotgun (WGS) entry which is preliminary data.</text>
</comment>
<feature type="region of interest" description="Disordered" evidence="2">
    <location>
        <begin position="47"/>
        <end position="92"/>
    </location>
</feature>
<dbReference type="InterPro" id="IPR022385">
    <property type="entry name" value="Rhs_assc_core"/>
</dbReference>
<dbReference type="InterPro" id="IPR031325">
    <property type="entry name" value="RHS_repeat"/>
</dbReference>
<gene>
    <name evidence="5" type="ORF">CKY47_31645</name>
</gene>
<dbReference type="EMBL" id="NSDM01000018">
    <property type="protein sequence ID" value="MDQ2588430.1"/>
    <property type="molecule type" value="Genomic_DNA"/>
</dbReference>
<proteinExistence type="predicted"/>
<dbReference type="NCBIfam" id="TIGR01643">
    <property type="entry name" value="YD_repeat_2x"/>
    <property type="match status" value="4"/>
</dbReference>
<keyword evidence="6" id="KW-1185">Reference proteome</keyword>
<dbReference type="InterPro" id="IPR050708">
    <property type="entry name" value="T6SS_VgrG/RHS"/>
</dbReference>